<reference evidence="1 2" key="1">
    <citation type="submission" date="2018-02" db="EMBL/GenBank/DDBJ databases">
        <title>Complete genome sequencing of Faecalibacterium prausnitzii strains isolated from the human gut.</title>
        <authorList>
            <person name="Fitzgerald B.C."/>
            <person name="Shkoporov A.N."/>
            <person name="Ross P.R."/>
            <person name="Hill C."/>
        </authorList>
    </citation>
    <scope>NUCLEOTIDE SEQUENCE [LARGE SCALE GENOMIC DNA]</scope>
    <source>
        <strain evidence="1 2">APC942/32-1</strain>
    </source>
</reference>
<evidence type="ECO:0000313" key="1">
    <source>
        <dbReference type="EMBL" id="RAW53217.1"/>
    </source>
</evidence>
<dbReference type="EMBL" id="PRLB01000013">
    <property type="protein sequence ID" value="RAW53217.1"/>
    <property type="molecule type" value="Genomic_DNA"/>
</dbReference>
<organism evidence="1 2">
    <name type="scientific">Faecalibacterium prausnitzii</name>
    <dbReference type="NCBI Taxonomy" id="853"/>
    <lineage>
        <taxon>Bacteria</taxon>
        <taxon>Bacillati</taxon>
        <taxon>Bacillota</taxon>
        <taxon>Clostridia</taxon>
        <taxon>Eubacteriales</taxon>
        <taxon>Oscillospiraceae</taxon>
        <taxon>Faecalibacterium</taxon>
    </lineage>
</organism>
<gene>
    <name evidence="1" type="ORF">C4N26_11665</name>
</gene>
<protein>
    <submittedName>
        <fullName evidence="1">Uncharacterized protein</fullName>
    </submittedName>
</protein>
<sequence length="96" mass="11134">MPKENQKWFTRLCAGQSAFSLRLMFSFDVKREPEKHQRFRRAGSTRKGLLAPFRPRRGCRSPKMLAASLNAFFGLLRFTASPRVLRFSRTLRSAKA</sequence>
<comment type="caution">
    <text evidence="1">The sequence shown here is derived from an EMBL/GenBank/DDBJ whole genome shotgun (WGS) entry which is preliminary data.</text>
</comment>
<dbReference type="Proteomes" id="UP000251144">
    <property type="component" value="Unassembled WGS sequence"/>
</dbReference>
<proteinExistence type="predicted"/>
<dbReference type="AlphaFoldDB" id="A0A329TT65"/>
<accession>A0A329TT65</accession>
<name>A0A329TT65_9FIRM</name>
<evidence type="ECO:0000313" key="2">
    <source>
        <dbReference type="Proteomes" id="UP000251144"/>
    </source>
</evidence>